<comment type="caution">
    <text evidence="1">The sequence shown here is derived from an EMBL/GenBank/DDBJ whole genome shotgun (WGS) entry which is preliminary data.</text>
</comment>
<sequence length="484" mass="54109">MDVTPVANIPAPRHTFIRLKRCENREYFEYRGVSAVNSAFRDMQHRSDDIRELVARPLPLPALATLDAMLQEDLRKLAVLEVRVDVPEGDPDTVQTIRALNLNLPPSRLPELSSLVLLNSAAHLSAPLASHLHRLKMINPPGCANTLPLLPFIHCLHYLDHLTDLAVHNCFAPASDAEDPAGCPPVVGLLDWVTIEDYPLNISHMLSAFILRPSTSTSLIGNLRGASAEQVHAAFTTMLPRDRNCLPVLQKLTHLTVRCSSDFARIVGKVAEYPGHLSLEVITDVPDTPTEADRKSRGALYESMVRRLGDLFPGAPIEDLDFCGDNDFIPRTTWAAALDCFPRVRKMEIDVYDIAARGPLDEFFSALTKASWLRPKDPLLCQQLDDLTLYGTAGTAPATELWEAMKRCFRVRKERLGAKCVALRRLWVNLYGGECISNVEKALCKDMFYGLAEQRTIVEVYTEEHDINNLIIIYDPWLANCSIQ</sequence>
<dbReference type="AlphaFoldDB" id="A0A1M2V9Y0"/>
<dbReference type="Proteomes" id="UP000184267">
    <property type="component" value="Unassembled WGS sequence"/>
</dbReference>
<organism evidence="1 2">
    <name type="scientific">Trametes pubescens</name>
    <name type="common">White-rot fungus</name>
    <dbReference type="NCBI Taxonomy" id="154538"/>
    <lineage>
        <taxon>Eukaryota</taxon>
        <taxon>Fungi</taxon>
        <taxon>Dikarya</taxon>
        <taxon>Basidiomycota</taxon>
        <taxon>Agaricomycotina</taxon>
        <taxon>Agaricomycetes</taxon>
        <taxon>Polyporales</taxon>
        <taxon>Polyporaceae</taxon>
        <taxon>Trametes</taxon>
    </lineage>
</organism>
<dbReference type="OMA" id="LPRDRNC"/>
<evidence type="ECO:0008006" key="3">
    <source>
        <dbReference type="Google" id="ProtNLM"/>
    </source>
</evidence>
<dbReference type="OrthoDB" id="2736665at2759"/>
<protein>
    <recommendedName>
        <fullName evidence="3">F-box domain-containing protein</fullName>
    </recommendedName>
</protein>
<gene>
    <name evidence="1" type="ORF">TRAPUB_4986</name>
</gene>
<accession>A0A1M2V9Y0</accession>
<proteinExistence type="predicted"/>
<evidence type="ECO:0000313" key="2">
    <source>
        <dbReference type="Proteomes" id="UP000184267"/>
    </source>
</evidence>
<keyword evidence="2" id="KW-1185">Reference proteome</keyword>
<name>A0A1M2V9Y0_TRAPU</name>
<evidence type="ECO:0000313" key="1">
    <source>
        <dbReference type="EMBL" id="OJT04352.1"/>
    </source>
</evidence>
<dbReference type="EMBL" id="MNAD01001548">
    <property type="protein sequence ID" value="OJT04352.1"/>
    <property type="molecule type" value="Genomic_DNA"/>
</dbReference>
<reference evidence="1 2" key="1">
    <citation type="submission" date="2016-10" db="EMBL/GenBank/DDBJ databases">
        <title>Genome sequence of the basidiomycete white-rot fungus Trametes pubescens.</title>
        <authorList>
            <person name="Makela M.R."/>
            <person name="Granchi Z."/>
            <person name="Peng M."/>
            <person name="De Vries R.P."/>
            <person name="Grigoriev I."/>
            <person name="Riley R."/>
            <person name="Hilden K."/>
        </authorList>
    </citation>
    <scope>NUCLEOTIDE SEQUENCE [LARGE SCALE GENOMIC DNA]</scope>
    <source>
        <strain evidence="1 2">FBCC735</strain>
    </source>
</reference>